<name>A0A2Z3GT12_9BACT</name>
<feature type="region of interest" description="Disordered" evidence="1">
    <location>
        <begin position="86"/>
        <end position="139"/>
    </location>
</feature>
<dbReference type="KEGG" id="hnv:DDQ68_02825"/>
<proteinExistence type="predicted"/>
<evidence type="ECO:0000313" key="2">
    <source>
        <dbReference type="EMBL" id="AWM31810.1"/>
    </source>
</evidence>
<evidence type="ECO:0000313" key="3">
    <source>
        <dbReference type="Proteomes" id="UP000245999"/>
    </source>
</evidence>
<dbReference type="Proteomes" id="UP000245999">
    <property type="component" value="Chromosome"/>
</dbReference>
<reference evidence="3" key="1">
    <citation type="submission" date="2018-04" db="EMBL/GenBank/DDBJ databases">
        <title>Complete genome of Antarctic heterotrophic bacterium Hymenobacter nivis.</title>
        <authorList>
            <person name="Terashima M."/>
        </authorList>
    </citation>
    <scope>NUCLEOTIDE SEQUENCE [LARGE SCALE GENOMIC DNA]</scope>
    <source>
        <strain evidence="3">NBRC 111535</strain>
    </source>
</reference>
<evidence type="ECO:0000256" key="1">
    <source>
        <dbReference type="SAM" id="MobiDB-lite"/>
    </source>
</evidence>
<protein>
    <submittedName>
        <fullName evidence="2">Uncharacterized protein</fullName>
    </submittedName>
</protein>
<feature type="compositionally biased region" description="Acidic residues" evidence="1">
    <location>
        <begin position="89"/>
        <end position="99"/>
    </location>
</feature>
<gene>
    <name evidence="2" type="ORF">DDQ68_02825</name>
</gene>
<dbReference type="AlphaFoldDB" id="A0A2Z3GT12"/>
<dbReference type="EMBL" id="CP029145">
    <property type="protein sequence ID" value="AWM31810.1"/>
    <property type="molecule type" value="Genomic_DNA"/>
</dbReference>
<organism evidence="2 3">
    <name type="scientific">Hymenobacter nivis</name>
    <dbReference type="NCBI Taxonomy" id="1850093"/>
    <lineage>
        <taxon>Bacteria</taxon>
        <taxon>Pseudomonadati</taxon>
        <taxon>Bacteroidota</taxon>
        <taxon>Cytophagia</taxon>
        <taxon>Cytophagales</taxon>
        <taxon>Hymenobacteraceae</taxon>
        <taxon>Hymenobacter</taxon>
    </lineage>
</organism>
<sequence length="139" mass="14788">MLTTDRGALPRQLNWSGTAPCPPIGCRVEVNSNGIALGEGTVRFYYYAQGELGCVVALDNVPPFLALVLSPDTQLAHFWGEALERLDQGEEPEEADEDETRAREQAENTAAAETAAAAAAEAFTSPGMPGAGHDEFTVH</sequence>
<feature type="compositionally biased region" description="Low complexity" evidence="1">
    <location>
        <begin position="107"/>
        <end position="122"/>
    </location>
</feature>
<accession>A0A2Z3GT12</accession>
<keyword evidence="3" id="KW-1185">Reference proteome</keyword>